<evidence type="ECO:0000313" key="1">
    <source>
        <dbReference type="EMBL" id="MBM7715943.1"/>
    </source>
</evidence>
<protein>
    <submittedName>
        <fullName evidence="1">Uncharacterized protein</fullName>
    </submittedName>
</protein>
<organism evidence="1 2">
    <name type="scientific">Siminovitchia thermophila</name>
    <dbReference type="NCBI Taxonomy" id="1245522"/>
    <lineage>
        <taxon>Bacteria</taxon>
        <taxon>Bacillati</taxon>
        <taxon>Bacillota</taxon>
        <taxon>Bacilli</taxon>
        <taxon>Bacillales</taxon>
        <taxon>Bacillaceae</taxon>
        <taxon>Siminovitchia</taxon>
    </lineage>
</organism>
<accession>A0ABS2R8G5</accession>
<gene>
    <name evidence="1" type="ORF">JOC94_002954</name>
</gene>
<name>A0ABS2R8G5_9BACI</name>
<dbReference type="EMBL" id="JAFBFH010000020">
    <property type="protein sequence ID" value="MBM7715943.1"/>
    <property type="molecule type" value="Genomic_DNA"/>
</dbReference>
<proteinExistence type="predicted"/>
<keyword evidence="2" id="KW-1185">Reference proteome</keyword>
<reference evidence="1 2" key="1">
    <citation type="submission" date="2021-01" db="EMBL/GenBank/DDBJ databases">
        <title>Genomic Encyclopedia of Type Strains, Phase IV (KMG-IV): sequencing the most valuable type-strain genomes for metagenomic binning, comparative biology and taxonomic classification.</title>
        <authorList>
            <person name="Goeker M."/>
        </authorList>
    </citation>
    <scope>NUCLEOTIDE SEQUENCE [LARGE SCALE GENOMIC DNA]</scope>
    <source>
        <strain evidence="1 2">DSM 105453</strain>
    </source>
</reference>
<dbReference type="Proteomes" id="UP000823485">
    <property type="component" value="Unassembled WGS sequence"/>
</dbReference>
<comment type="caution">
    <text evidence="1">The sequence shown here is derived from an EMBL/GenBank/DDBJ whole genome shotgun (WGS) entry which is preliminary data.</text>
</comment>
<evidence type="ECO:0000313" key="2">
    <source>
        <dbReference type="Proteomes" id="UP000823485"/>
    </source>
</evidence>
<sequence>MVLSAFFTCWIVNRSEVPFGNAMKINGGWCFIRELFLHKDDHRAVLFWGKIQMKEKEILFHLVGAYRAKRNTLQMSSYTIEEKKIRSNLEIVLFTT</sequence>